<sequence>VKSHKKQCGNWTGRNISATLVHKEVSTGKDINRAHLILSPRSKKQLARKCGDKTKRVDIRPAPNKVCTEKNLGLDLKNSNCQSEQHKLTVRFVAPSSQTVPNAFLTTKSLQAQWKNQYGNPK</sequence>
<dbReference type="AlphaFoldDB" id="A0AA35PE00"/>
<proteinExistence type="predicted"/>
<keyword evidence="2" id="KW-1185">Reference proteome</keyword>
<dbReference type="EMBL" id="OX395135">
    <property type="protein sequence ID" value="CAI5785441.1"/>
    <property type="molecule type" value="Genomic_DNA"/>
</dbReference>
<protein>
    <submittedName>
        <fullName evidence="1">Uncharacterized protein</fullName>
    </submittedName>
</protein>
<gene>
    <name evidence="1" type="ORF">PODLI_1B000206</name>
</gene>
<feature type="non-terminal residue" evidence="1">
    <location>
        <position position="1"/>
    </location>
</feature>
<accession>A0AA35PE00</accession>
<name>A0AA35PE00_9SAUR</name>
<evidence type="ECO:0000313" key="2">
    <source>
        <dbReference type="Proteomes" id="UP001178461"/>
    </source>
</evidence>
<reference evidence="1" key="1">
    <citation type="submission" date="2022-12" db="EMBL/GenBank/DDBJ databases">
        <authorList>
            <person name="Alioto T."/>
            <person name="Alioto T."/>
            <person name="Gomez Garrido J."/>
        </authorList>
    </citation>
    <scope>NUCLEOTIDE SEQUENCE</scope>
</reference>
<evidence type="ECO:0000313" key="1">
    <source>
        <dbReference type="EMBL" id="CAI5785441.1"/>
    </source>
</evidence>
<dbReference type="Proteomes" id="UP001178461">
    <property type="component" value="Chromosome 10"/>
</dbReference>
<organism evidence="1 2">
    <name type="scientific">Podarcis lilfordi</name>
    <name type="common">Lilford's wall lizard</name>
    <dbReference type="NCBI Taxonomy" id="74358"/>
    <lineage>
        <taxon>Eukaryota</taxon>
        <taxon>Metazoa</taxon>
        <taxon>Chordata</taxon>
        <taxon>Craniata</taxon>
        <taxon>Vertebrata</taxon>
        <taxon>Euteleostomi</taxon>
        <taxon>Lepidosauria</taxon>
        <taxon>Squamata</taxon>
        <taxon>Bifurcata</taxon>
        <taxon>Unidentata</taxon>
        <taxon>Episquamata</taxon>
        <taxon>Laterata</taxon>
        <taxon>Lacertibaenia</taxon>
        <taxon>Lacertidae</taxon>
        <taxon>Podarcis</taxon>
    </lineage>
</organism>